<dbReference type="AlphaFoldDB" id="A0A3M8SLL3"/>
<evidence type="ECO:0000256" key="1">
    <source>
        <dbReference type="ARBA" id="ARBA00023172"/>
    </source>
</evidence>
<dbReference type="SUPFAM" id="SSF56349">
    <property type="entry name" value="DNA breaking-rejoining enzymes"/>
    <property type="match status" value="1"/>
</dbReference>
<gene>
    <name evidence="3" type="ORF">EFK07_25910</name>
</gene>
<evidence type="ECO:0000259" key="2">
    <source>
        <dbReference type="PROSITE" id="PS51898"/>
    </source>
</evidence>
<dbReference type="GO" id="GO:0006310">
    <property type="term" value="P:DNA recombination"/>
    <property type="evidence" value="ECO:0007669"/>
    <property type="project" value="UniProtKB-KW"/>
</dbReference>
<dbReference type="Proteomes" id="UP000278162">
    <property type="component" value="Unassembled WGS sequence"/>
</dbReference>
<sequence>MSKIRKLPSAGAELASNQAEAFRPSTLLLMAEEDRNTIKVSRKSYYADNVWDFSADNPYLSPKSSVITFSNLSFGNGTKLTCACNRHYLAAVKEYVYSLIVNPPYTRPTLSSICQSMRKGLRNLLLYMWGSGLLRFSDLTEADMQSFTDSIARKSNGSGGVLTDRTLRTRIYGLPWLYEQSRSGKLTDGLSVWPFGECESASEWSKSNAQKVMDRTVFTTPDMPDEVAIKIIQKAVEEIEISYFIEEVKRAQASQKTIGRKMIIQTSYGKVVCDTRKFPWHKFGLTSYWDLHALEERVQTSGYILISFLTGMRFHEVVNIKKNDCWIKNTISIQGGMRSFCFVKSTTTKLEAVPVLTEWQTVPFIEYVIDALKRCYRHGSTEASSWLFSTREGGGRLGISTINHRLKQFVELHDIRFSGELWSLASHQFRKKHARLMIRQGLGLMWLKDQLKHWDIEMTKGYGDLSLYTELQQEKFALSSEKYAELIGGQFPIIGGGANDLNEIRKVFSGMIASEKEEFLNDLPKKALIEQTDDGLCMYRPSKAMCGGDRSNCRPADCNNSMVPALSLKRTLKWRLTENARLRTFFIKEPHKIAHLDDRIGELTKLLQQLESVGGT</sequence>
<organism evidence="3 4">
    <name type="scientific">Pseudomonas putida</name>
    <name type="common">Arthrobacter siderocapsulatus</name>
    <dbReference type="NCBI Taxonomy" id="303"/>
    <lineage>
        <taxon>Bacteria</taxon>
        <taxon>Pseudomonadati</taxon>
        <taxon>Pseudomonadota</taxon>
        <taxon>Gammaproteobacteria</taxon>
        <taxon>Pseudomonadales</taxon>
        <taxon>Pseudomonadaceae</taxon>
        <taxon>Pseudomonas</taxon>
    </lineage>
</organism>
<dbReference type="CDD" id="cd00397">
    <property type="entry name" value="DNA_BRE_C"/>
    <property type="match status" value="1"/>
</dbReference>
<accession>A0A3M8SLL3</accession>
<name>A0A3M8SLL3_PSEPU</name>
<dbReference type="GO" id="GO:0003677">
    <property type="term" value="F:DNA binding"/>
    <property type="evidence" value="ECO:0007669"/>
    <property type="project" value="InterPro"/>
</dbReference>
<reference evidence="3 4" key="1">
    <citation type="submission" date="2018-10" db="EMBL/GenBank/DDBJ databases">
        <title>An outbreak of IMP-63 producing strain in France.</title>
        <authorList>
            <person name="Bour M."/>
            <person name="Liapis E."/>
            <person name="Plesiat P."/>
        </authorList>
    </citation>
    <scope>NUCLEOTIDE SEQUENCE [LARGE SCALE GENOMIC DNA]</scope>
    <source>
        <strain evidence="3 4">12917</strain>
    </source>
</reference>
<feature type="domain" description="Tyr recombinase" evidence="2">
    <location>
        <begin position="280"/>
        <end position="477"/>
    </location>
</feature>
<dbReference type="InterPro" id="IPR013762">
    <property type="entry name" value="Integrase-like_cat_sf"/>
</dbReference>
<evidence type="ECO:0000313" key="4">
    <source>
        <dbReference type="Proteomes" id="UP000278162"/>
    </source>
</evidence>
<dbReference type="RefSeq" id="WP_123085543.1">
    <property type="nucleotide sequence ID" value="NZ_RJAI01000079.1"/>
</dbReference>
<proteinExistence type="predicted"/>
<dbReference type="InterPro" id="IPR002104">
    <property type="entry name" value="Integrase_catalytic"/>
</dbReference>
<dbReference type="EMBL" id="RJAI01000079">
    <property type="protein sequence ID" value="RNF81673.1"/>
    <property type="molecule type" value="Genomic_DNA"/>
</dbReference>
<protein>
    <submittedName>
        <fullName evidence="3">Site-specific integrase</fullName>
    </submittedName>
</protein>
<dbReference type="Pfam" id="PF00589">
    <property type="entry name" value="Phage_integrase"/>
    <property type="match status" value="1"/>
</dbReference>
<comment type="caution">
    <text evidence="3">The sequence shown here is derived from an EMBL/GenBank/DDBJ whole genome shotgun (WGS) entry which is preliminary data.</text>
</comment>
<keyword evidence="1" id="KW-0233">DNA recombination</keyword>
<dbReference type="InterPro" id="IPR011010">
    <property type="entry name" value="DNA_brk_join_enz"/>
</dbReference>
<dbReference type="GO" id="GO:0015074">
    <property type="term" value="P:DNA integration"/>
    <property type="evidence" value="ECO:0007669"/>
    <property type="project" value="InterPro"/>
</dbReference>
<dbReference type="Gene3D" id="1.10.443.10">
    <property type="entry name" value="Intergrase catalytic core"/>
    <property type="match status" value="1"/>
</dbReference>
<evidence type="ECO:0000313" key="3">
    <source>
        <dbReference type="EMBL" id="RNF81673.1"/>
    </source>
</evidence>
<dbReference type="PROSITE" id="PS51898">
    <property type="entry name" value="TYR_RECOMBINASE"/>
    <property type="match status" value="1"/>
</dbReference>